<dbReference type="SUPFAM" id="SSF159672">
    <property type="entry name" value="CbiG N-terminal domain-like"/>
    <property type="match status" value="1"/>
</dbReference>
<evidence type="ECO:0000259" key="1">
    <source>
        <dbReference type="Pfam" id="PF01890"/>
    </source>
</evidence>
<feature type="domain" description="Cobalamin biosynthesis central region" evidence="3">
    <location>
        <begin position="157"/>
        <end position="251"/>
    </location>
</feature>
<dbReference type="InterPro" id="IPR021745">
    <property type="entry name" value="CbiG_mid"/>
</dbReference>
<dbReference type="Gene3D" id="3.30.420.180">
    <property type="entry name" value="CobE/GbiG C-terminal domain"/>
    <property type="match status" value="1"/>
</dbReference>
<dbReference type="PANTHER" id="PTHR37477:SF1">
    <property type="entry name" value="COBALT-PRECORRIN-5A HYDROLASE"/>
    <property type="match status" value="1"/>
</dbReference>
<protein>
    <submittedName>
        <fullName evidence="4">Cobalamin biosynthesis protein CbiG</fullName>
    </submittedName>
</protein>
<sequence length="381" mass="41945">MKIIELIEGEIPVIEQRGDYAIVAITKHGVEMARDLAQKFPGTDLYYMSKFERGDEEARGIQLFSNSVRMLFPALWPAYKGLIIIISLGAVIRMIAPLLEDKKKDPGVVVVDDRGENVISVLSGHLGGANELAREVAAVMGARPIITTASDVQKTIPVDLFGRRFGWEWDSAEKLTPVSASVVNEERVAVINESGERDWWMHDTPMPPSIKEYATIAEAKADQPQAALVVSHRLLTPEEQSILDNGVLYRPKVIVLGMGCNRGTSAEEIEAVIKETLDELQFSIKSVKALATIELKKDEAGLIAVCEKYGWPFVWYSPEELNQVEISDPSDTVFKFTGAYGVSEPAAKLYAGVGELVLTKKKSGNATISVGLMPYHEEERA</sequence>
<organism evidence="4 5">
    <name type="scientific">Brevibacillus formosus</name>
    <dbReference type="NCBI Taxonomy" id="54913"/>
    <lineage>
        <taxon>Bacteria</taxon>
        <taxon>Bacillati</taxon>
        <taxon>Bacillota</taxon>
        <taxon>Bacilli</taxon>
        <taxon>Bacillales</taxon>
        <taxon>Paenibacillaceae</taxon>
        <taxon>Brevibacillus</taxon>
    </lineage>
</organism>
<name>A0A220MBF4_9BACL</name>
<dbReference type="InterPro" id="IPR036518">
    <property type="entry name" value="CobE/GbiG_C_sf"/>
</dbReference>
<dbReference type="Pfam" id="PF11761">
    <property type="entry name" value="CbiG_mid"/>
    <property type="match status" value="1"/>
</dbReference>
<dbReference type="EMBL" id="CP018145">
    <property type="protein sequence ID" value="ASJ52328.1"/>
    <property type="molecule type" value="Genomic_DNA"/>
</dbReference>
<evidence type="ECO:0000313" key="4">
    <source>
        <dbReference type="EMBL" id="ASJ52328.1"/>
    </source>
</evidence>
<dbReference type="AlphaFoldDB" id="A0A220MBF4"/>
<dbReference type="Gene3D" id="3.40.50.11220">
    <property type="match status" value="1"/>
</dbReference>
<proteinExistence type="predicted"/>
<dbReference type="SUPFAM" id="SSF159664">
    <property type="entry name" value="CobE/GbiG C-terminal domain-like"/>
    <property type="match status" value="1"/>
</dbReference>
<dbReference type="InterPro" id="IPR052553">
    <property type="entry name" value="CbiG_hydrolase"/>
</dbReference>
<evidence type="ECO:0000259" key="2">
    <source>
        <dbReference type="Pfam" id="PF11760"/>
    </source>
</evidence>
<gene>
    <name evidence="4" type="ORF">BP422_01505</name>
</gene>
<reference evidence="4 5" key="1">
    <citation type="submission" date="2016-11" db="EMBL/GenBank/DDBJ databases">
        <authorList>
            <person name="Jaros S."/>
            <person name="Januszkiewicz K."/>
            <person name="Wedrychowicz H."/>
        </authorList>
    </citation>
    <scope>NUCLEOTIDE SEQUENCE [LARGE SCALE GENOMIC DNA]</scope>
    <source>
        <strain evidence="4 5">NF2</strain>
    </source>
</reference>
<dbReference type="InterPro" id="IPR038029">
    <property type="entry name" value="GbiG_N_sf"/>
</dbReference>
<dbReference type="Proteomes" id="UP000197781">
    <property type="component" value="Chromosome"/>
</dbReference>
<dbReference type="InterPro" id="IPR021744">
    <property type="entry name" value="CbiG_N"/>
</dbReference>
<dbReference type="GO" id="GO:0009236">
    <property type="term" value="P:cobalamin biosynthetic process"/>
    <property type="evidence" value="ECO:0007669"/>
    <property type="project" value="InterPro"/>
</dbReference>
<dbReference type="Pfam" id="PF01890">
    <property type="entry name" value="CbiG_C"/>
    <property type="match status" value="1"/>
</dbReference>
<accession>A0A220MBF4</accession>
<feature type="domain" description="Cobalamin synthesis G N-terminal" evidence="2">
    <location>
        <begin position="72"/>
        <end position="151"/>
    </location>
</feature>
<dbReference type="PANTHER" id="PTHR37477">
    <property type="entry name" value="COBALT-PRECORRIN-5A HYDROLASE"/>
    <property type="match status" value="1"/>
</dbReference>
<evidence type="ECO:0000313" key="5">
    <source>
        <dbReference type="Proteomes" id="UP000197781"/>
    </source>
</evidence>
<dbReference type="InterPro" id="IPR002750">
    <property type="entry name" value="CobE/GbiG_C"/>
</dbReference>
<feature type="domain" description="CobE/GbiG C-terminal" evidence="1">
    <location>
        <begin position="254"/>
        <end position="370"/>
    </location>
</feature>
<dbReference type="GeneID" id="61034802"/>
<evidence type="ECO:0000259" key="3">
    <source>
        <dbReference type="Pfam" id="PF11761"/>
    </source>
</evidence>
<dbReference type="Pfam" id="PF11760">
    <property type="entry name" value="CbiG_N"/>
    <property type="match status" value="1"/>
</dbReference>
<dbReference type="RefSeq" id="WP_088906246.1">
    <property type="nucleotide sequence ID" value="NZ_CP018145.1"/>
</dbReference>
<dbReference type="KEGG" id="bfm:BP422_01505"/>